<protein>
    <recommendedName>
        <fullName evidence="1">Transcription elongation factor GreA/GreB C-terminal domain-containing protein</fullName>
    </recommendedName>
</protein>
<dbReference type="InterPro" id="IPR001437">
    <property type="entry name" value="Tscrpt_elong_fac_GreA/B_C"/>
</dbReference>
<evidence type="ECO:0000313" key="3">
    <source>
        <dbReference type="Proteomes" id="UP000178930"/>
    </source>
</evidence>
<dbReference type="Proteomes" id="UP000178930">
    <property type="component" value="Unassembled WGS sequence"/>
</dbReference>
<comment type="caution">
    <text evidence="2">The sequence shown here is derived from an EMBL/GenBank/DDBJ whole genome shotgun (WGS) entry which is preliminary data.</text>
</comment>
<dbReference type="GO" id="GO:0003677">
    <property type="term" value="F:DNA binding"/>
    <property type="evidence" value="ECO:0007669"/>
    <property type="project" value="InterPro"/>
</dbReference>
<organism evidence="2 3">
    <name type="scientific">Candidatus Buchananbacteria bacterium RIFCSPHIGHO2_01_FULL_39_14</name>
    <dbReference type="NCBI Taxonomy" id="1797532"/>
    <lineage>
        <taxon>Bacteria</taxon>
        <taxon>Candidatus Buchananiibacteriota</taxon>
    </lineage>
</organism>
<dbReference type="EMBL" id="MHIB01000028">
    <property type="protein sequence ID" value="OGY43846.1"/>
    <property type="molecule type" value="Genomic_DNA"/>
</dbReference>
<dbReference type="SUPFAM" id="SSF54534">
    <property type="entry name" value="FKBP-like"/>
    <property type="match status" value="1"/>
</dbReference>
<dbReference type="AlphaFoldDB" id="A0A1G1XW67"/>
<gene>
    <name evidence="2" type="ORF">A2729_05170</name>
</gene>
<dbReference type="Pfam" id="PF01272">
    <property type="entry name" value="GreA_GreB"/>
    <property type="match status" value="1"/>
</dbReference>
<evidence type="ECO:0000259" key="1">
    <source>
        <dbReference type="Pfam" id="PF01272"/>
    </source>
</evidence>
<accession>A0A1G1XW67</accession>
<feature type="domain" description="Transcription elongation factor GreA/GreB C-terminal" evidence="1">
    <location>
        <begin position="5"/>
        <end position="72"/>
    </location>
</feature>
<name>A0A1G1XW67_9BACT</name>
<dbReference type="Gene3D" id="3.10.50.30">
    <property type="entry name" value="Transcription elongation factor, GreA/GreB, C-terminal domain"/>
    <property type="match status" value="1"/>
</dbReference>
<sequence>MFNKSNKINIGDKVLVVVNGEAQELEIVDSPVGDPKKSKISFLTPLAQAILGKGYPSRVTVKLPNGNNLECQLIKPILT</sequence>
<reference evidence="2 3" key="1">
    <citation type="journal article" date="2016" name="Nat. Commun.">
        <title>Thousands of microbial genomes shed light on interconnected biogeochemical processes in an aquifer system.</title>
        <authorList>
            <person name="Anantharaman K."/>
            <person name="Brown C.T."/>
            <person name="Hug L.A."/>
            <person name="Sharon I."/>
            <person name="Castelle C.J."/>
            <person name="Probst A.J."/>
            <person name="Thomas B.C."/>
            <person name="Singh A."/>
            <person name="Wilkins M.J."/>
            <person name="Karaoz U."/>
            <person name="Brodie E.L."/>
            <person name="Williams K.H."/>
            <person name="Hubbard S.S."/>
            <person name="Banfield J.F."/>
        </authorList>
    </citation>
    <scope>NUCLEOTIDE SEQUENCE [LARGE SCALE GENOMIC DNA]</scope>
</reference>
<dbReference type="InterPro" id="IPR036953">
    <property type="entry name" value="GreA/GreB_C_sf"/>
</dbReference>
<dbReference type="GO" id="GO:0032784">
    <property type="term" value="P:regulation of DNA-templated transcription elongation"/>
    <property type="evidence" value="ECO:0007669"/>
    <property type="project" value="InterPro"/>
</dbReference>
<proteinExistence type="predicted"/>
<evidence type="ECO:0000313" key="2">
    <source>
        <dbReference type="EMBL" id="OGY43846.1"/>
    </source>
</evidence>